<dbReference type="KEGG" id="cyp:PCC8801_1240"/>
<evidence type="ECO:0000313" key="1">
    <source>
        <dbReference type="EMBL" id="ACK65306.1"/>
    </source>
</evidence>
<organism evidence="1 2">
    <name type="scientific">Rippkaea orientalis (strain PCC 8801 / RF-1)</name>
    <name type="common">Cyanothece sp. (strain PCC 8801)</name>
    <dbReference type="NCBI Taxonomy" id="41431"/>
    <lineage>
        <taxon>Bacteria</taxon>
        <taxon>Bacillati</taxon>
        <taxon>Cyanobacteriota</taxon>
        <taxon>Cyanophyceae</taxon>
        <taxon>Oscillatoriophycideae</taxon>
        <taxon>Chroococcales</taxon>
        <taxon>Aphanothecaceae</taxon>
        <taxon>Rippkaea</taxon>
        <taxon>Rippkaea orientalis</taxon>
    </lineage>
</organism>
<keyword evidence="2" id="KW-1185">Reference proteome</keyword>
<dbReference type="AlphaFoldDB" id="B7K3G4"/>
<gene>
    <name evidence="1" type="ordered locus">PCC8801_1240</name>
</gene>
<accession>B7K3G4</accession>
<dbReference type="Proteomes" id="UP000008204">
    <property type="component" value="Chromosome"/>
</dbReference>
<dbReference type="InterPro" id="IPR053085">
    <property type="entry name" value="Jasmonate-induced_protein"/>
</dbReference>
<proteinExistence type="predicted"/>
<name>B7K3G4_RIPO1</name>
<sequence length="213" mass="23614">MWDQNEVSTLTKAINKLSTSIKTIPLGSKKDLSSAVKLGNFFGFNKHKKAAISPQKSQTNSSSKKDGITIVIENGSLKQLNFKASKSWSGKTGIYQIPASINPGELVAFDFRRESIKGNQGVVIYQIIDPNPHQKEYVLIMGWSKPYELEPLHQAFVKIMDLEDYQNITLENIHDWLDQSSGQSQSIANGYSASAKAITKGSLPLWVNCLTSH</sequence>
<dbReference type="PANTHER" id="PTHR36482">
    <property type="entry name" value="OSJNBA0024J22.15 PROTEIN"/>
    <property type="match status" value="1"/>
</dbReference>
<dbReference type="OrthoDB" id="583655at2"/>
<dbReference type="HOGENOM" id="CLU_1425853_0_0_3"/>
<protein>
    <submittedName>
        <fullName evidence="1">Uncharacterized protein</fullName>
    </submittedName>
</protein>
<dbReference type="RefSeq" id="WP_012594580.1">
    <property type="nucleotide sequence ID" value="NC_011726.1"/>
</dbReference>
<dbReference type="EMBL" id="CP001287">
    <property type="protein sequence ID" value="ACK65306.1"/>
    <property type="molecule type" value="Genomic_DNA"/>
</dbReference>
<reference evidence="2" key="1">
    <citation type="journal article" date="2011" name="MBio">
        <title>Novel metabolic attributes of the genus Cyanothece, comprising a group of unicellular nitrogen-fixing Cyanobacteria.</title>
        <authorList>
            <person name="Bandyopadhyay A."/>
            <person name="Elvitigala T."/>
            <person name="Welsh E."/>
            <person name="Stockel J."/>
            <person name="Liberton M."/>
            <person name="Min H."/>
            <person name="Sherman L.A."/>
            <person name="Pakrasi H.B."/>
        </authorList>
    </citation>
    <scope>NUCLEOTIDE SEQUENCE [LARGE SCALE GENOMIC DNA]</scope>
    <source>
        <strain evidence="2">PCC 8801</strain>
    </source>
</reference>
<dbReference type="PANTHER" id="PTHR36482:SF6">
    <property type="entry name" value="JASMONATE-INDUCED PROTEIN HOMOLOG"/>
    <property type="match status" value="1"/>
</dbReference>
<evidence type="ECO:0000313" key="2">
    <source>
        <dbReference type="Proteomes" id="UP000008204"/>
    </source>
</evidence>